<dbReference type="InterPro" id="IPR043128">
    <property type="entry name" value="Rev_trsase/Diguanyl_cyclase"/>
</dbReference>
<comment type="catalytic activity">
    <reaction evidence="5">
        <text>2 GTP = 3',3'-c-di-GMP + 2 diphosphate</text>
        <dbReference type="Rhea" id="RHEA:24898"/>
        <dbReference type="ChEBI" id="CHEBI:33019"/>
        <dbReference type="ChEBI" id="CHEBI:37565"/>
        <dbReference type="ChEBI" id="CHEBI:58805"/>
        <dbReference type="EC" id="2.7.7.65"/>
    </reaction>
</comment>
<protein>
    <recommendedName>
        <fullName evidence="3">diguanylate cyclase</fullName>
        <ecNumber evidence="3">2.7.7.65</ecNumber>
    </recommendedName>
</protein>
<dbReference type="GO" id="GO:0052621">
    <property type="term" value="F:diguanylate cyclase activity"/>
    <property type="evidence" value="ECO:0007669"/>
    <property type="project" value="UniProtKB-EC"/>
</dbReference>
<evidence type="ECO:0000256" key="3">
    <source>
        <dbReference type="ARBA" id="ARBA00012528"/>
    </source>
</evidence>
<gene>
    <name evidence="8" type="ORF">SS37_06555</name>
</gene>
<dbReference type="SUPFAM" id="SSF55073">
    <property type="entry name" value="Nucleotide cyclase"/>
    <property type="match status" value="1"/>
</dbReference>
<comment type="caution">
    <text evidence="8">The sequence shown here is derived from an EMBL/GenBank/DDBJ whole genome shotgun (WGS) entry which is preliminary data.</text>
</comment>
<dbReference type="SUPFAM" id="SSF55785">
    <property type="entry name" value="PYP-like sensor domain (PAS domain)"/>
    <property type="match status" value="1"/>
</dbReference>
<dbReference type="PANTHER" id="PTHR45138:SF9">
    <property type="entry name" value="DIGUANYLATE CYCLASE DGCM-RELATED"/>
    <property type="match status" value="1"/>
</dbReference>
<dbReference type="Pfam" id="PF08448">
    <property type="entry name" value="PAS_4"/>
    <property type="match status" value="1"/>
</dbReference>
<dbReference type="CDD" id="cd00130">
    <property type="entry name" value="PAS"/>
    <property type="match status" value="1"/>
</dbReference>
<evidence type="ECO:0000313" key="9">
    <source>
        <dbReference type="Proteomes" id="UP000033352"/>
    </source>
</evidence>
<dbReference type="PROSITE" id="PS50887">
    <property type="entry name" value="GGDEF"/>
    <property type="match status" value="1"/>
</dbReference>
<feature type="domain" description="PAC" evidence="6">
    <location>
        <begin position="199"/>
        <end position="251"/>
    </location>
</feature>
<keyword evidence="4" id="KW-0547">Nucleotide-binding</keyword>
<organism evidence="8 9">
    <name type="scientific">Enterobacter sichuanensis</name>
    <dbReference type="NCBI Taxonomy" id="2071710"/>
    <lineage>
        <taxon>Bacteria</taxon>
        <taxon>Pseudomonadati</taxon>
        <taxon>Pseudomonadota</taxon>
        <taxon>Gammaproteobacteria</taxon>
        <taxon>Enterobacterales</taxon>
        <taxon>Enterobacteriaceae</taxon>
        <taxon>Enterobacter</taxon>
        <taxon>Enterobacter cloacae complex</taxon>
    </lineage>
</organism>
<dbReference type="NCBIfam" id="TIGR00229">
    <property type="entry name" value="sensory_box"/>
    <property type="match status" value="1"/>
</dbReference>
<comment type="pathway">
    <text evidence="2">Purine metabolism; 3',5'-cyclic di-GMP biosynthesis.</text>
</comment>
<dbReference type="FunFam" id="3.30.70.270:FF:000001">
    <property type="entry name" value="Diguanylate cyclase domain protein"/>
    <property type="match status" value="1"/>
</dbReference>
<name>A0A0F1B744_9ENTR</name>
<dbReference type="OrthoDB" id="9812260at2"/>
<evidence type="ECO:0000256" key="1">
    <source>
        <dbReference type="ARBA" id="ARBA00001946"/>
    </source>
</evidence>
<dbReference type="Gene3D" id="3.30.70.270">
    <property type="match status" value="1"/>
</dbReference>
<dbReference type="InterPro" id="IPR035965">
    <property type="entry name" value="PAS-like_dom_sf"/>
</dbReference>
<evidence type="ECO:0000256" key="2">
    <source>
        <dbReference type="ARBA" id="ARBA00004665"/>
    </source>
</evidence>
<evidence type="ECO:0000256" key="5">
    <source>
        <dbReference type="ARBA" id="ARBA00034247"/>
    </source>
</evidence>
<comment type="cofactor">
    <cofactor evidence="1">
        <name>Mg(2+)</name>
        <dbReference type="ChEBI" id="CHEBI:18420"/>
    </cofactor>
</comment>
<dbReference type="AlphaFoldDB" id="A0A0F1B744"/>
<dbReference type="EMBL" id="JZYX01000010">
    <property type="protein sequence ID" value="KJN29823.1"/>
    <property type="molecule type" value="Genomic_DNA"/>
</dbReference>
<evidence type="ECO:0000259" key="6">
    <source>
        <dbReference type="PROSITE" id="PS50113"/>
    </source>
</evidence>
<sequence length="410" mass="45972">MSQPCFDTLNVIKTPVWLISPVSEQIIFANVAALQVMSDKTLDALRKGTYSATAQTLLSMYVPELKTEQEIVEIWTISRDGQDTPLSCRLSLARYAPWGDVIVFEGFAPQLLTGLKASRSATYRRKKQGFYARFFQTNSAPMLLIDPARDGQIVDANLAALNFYGYSHDDMCSKHTWEINTLGRDVIPIMTAIAALPGGHKPLNFVHRLADGTTRHVQTYAGPIEIYGDKLMLCIIHDITEQKRLEQELEHAALRDSMTGLLNRRQFYAITDQSDLNHLPAQQQFSLLLVDTDLFKNINDLFGHLKGDEVLIALSRTLEACSRKEDLVFRWGGEEFVLLLPRTPLDTALQIAESIRAAVARITLPGLPRFTVSIGVARHNQGESIDELFKRVDDALYRAKNEGRNKVLAA</sequence>
<dbReference type="SMART" id="SM00267">
    <property type="entry name" value="GGDEF"/>
    <property type="match status" value="1"/>
</dbReference>
<dbReference type="Pfam" id="PF00990">
    <property type="entry name" value="GGDEF"/>
    <property type="match status" value="1"/>
</dbReference>
<dbReference type="Proteomes" id="UP000033352">
    <property type="component" value="Unassembled WGS sequence"/>
</dbReference>
<dbReference type="GO" id="GO:0005525">
    <property type="term" value="F:GTP binding"/>
    <property type="evidence" value="ECO:0007669"/>
    <property type="project" value="UniProtKB-KW"/>
</dbReference>
<dbReference type="EC" id="2.7.7.65" evidence="3"/>
<dbReference type="InterPro" id="IPR029787">
    <property type="entry name" value="Nucleotide_cyclase"/>
</dbReference>
<dbReference type="GO" id="GO:0043709">
    <property type="term" value="P:cell adhesion involved in single-species biofilm formation"/>
    <property type="evidence" value="ECO:0007669"/>
    <property type="project" value="TreeGrafter"/>
</dbReference>
<dbReference type="PATRIC" id="fig|1619248.3.peg.225"/>
<dbReference type="CDD" id="cd01949">
    <property type="entry name" value="GGDEF"/>
    <property type="match status" value="1"/>
</dbReference>
<dbReference type="InterPro" id="IPR000014">
    <property type="entry name" value="PAS"/>
</dbReference>
<dbReference type="GO" id="GO:1902201">
    <property type="term" value="P:negative regulation of bacterial-type flagellum-dependent cell motility"/>
    <property type="evidence" value="ECO:0007669"/>
    <property type="project" value="TreeGrafter"/>
</dbReference>
<dbReference type="Gene3D" id="3.30.450.20">
    <property type="entry name" value="PAS domain"/>
    <property type="match status" value="1"/>
</dbReference>
<feature type="domain" description="GGDEF" evidence="7">
    <location>
        <begin position="283"/>
        <end position="410"/>
    </location>
</feature>
<keyword evidence="4" id="KW-0342">GTP-binding</keyword>
<dbReference type="InterPro" id="IPR013656">
    <property type="entry name" value="PAS_4"/>
</dbReference>
<accession>A0A0F1B744</accession>
<evidence type="ECO:0000313" key="8">
    <source>
        <dbReference type="EMBL" id="KJN29823.1"/>
    </source>
</evidence>
<dbReference type="NCBIfam" id="TIGR00254">
    <property type="entry name" value="GGDEF"/>
    <property type="match status" value="1"/>
</dbReference>
<dbReference type="InterPro" id="IPR000160">
    <property type="entry name" value="GGDEF_dom"/>
</dbReference>
<dbReference type="GO" id="GO:0005886">
    <property type="term" value="C:plasma membrane"/>
    <property type="evidence" value="ECO:0007669"/>
    <property type="project" value="TreeGrafter"/>
</dbReference>
<dbReference type="RefSeq" id="WP_045285067.1">
    <property type="nucleotide sequence ID" value="NZ_JZYX01000010.1"/>
</dbReference>
<dbReference type="InterPro" id="IPR050469">
    <property type="entry name" value="Diguanylate_Cyclase"/>
</dbReference>
<reference evidence="8 9" key="1">
    <citation type="submission" date="2015-03" db="EMBL/GenBank/DDBJ databases">
        <authorList>
            <person name="McCorrison J."/>
            <person name="Sanka R."/>
            <person name="Adams M."/>
            <person name="Brinkac L."/>
            <person name="Nierman W."/>
            <person name="Sutton G."/>
            <person name="Nelson K."/>
            <person name="Kiedrowski L."/>
            <person name="Guerrero D."/>
            <person name="Bonomo R."/>
        </authorList>
    </citation>
    <scope>NUCLEOTIDE SEQUENCE [LARGE SCALE GENOMIC DNA]</scope>
    <source>
        <strain evidence="8 9">35699</strain>
    </source>
</reference>
<dbReference type="InterPro" id="IPR000700">
    <property type="entry name" value="PAS-assoc_C"/>
</dbReference>
<evidence type="ECO:0000256" key="4">
    <source>
        <dbReference type="ARBA" id="ARBA00023134"/>
    </source>
</evidence>
<dbReference type="SMART" id="SM00091">
    <property type="entry name" value="PAS"/>
    <property type="match status" value="1"/>
</dbReference>
<evidence type="ECO:0000259" key="7">
    <source>
        <dbReference type="PROSITE" id="PS50887"/>
    </source>
</evidence>
<proteinExistence type="predicted"/>
<dbReference type="PANTHER" id="PTHR45138">
    <property type="entry name" value="REGULATORY COMPONENTS OF SENSORY TRANSDUCTION SYSTEM"/>
    <property type="match status" value="1"/>
</dbReference>
<dbReference type="PROSITE" id="PS50113">
    <property type="entry name" value="PAC"/>
    <property type="match status" value="1"/>
</dbReference>